<dbReference type="RefSeq" id="XP_018839972.2">
    <property type="nucleotide sequence ID" value="XM_018984427.2"/>
</dbReference>
<dbReference type="PANTHER" id="PTHR34361:SF6">
    <property type="entry name" value="POX DOMAIN-CONTAINING PROTEIN"/>
    <property type="match status" value="1"/>
</dbReference>
<evidence type="ECO:0000313" key="8">
    <source>
        <dbReference type="RefSeq" id="XP_035549852.1"/>
    </source>
</evidence>
<dbReference type="RefSeq" id="XP_018839965.2">
    <property type="nucleotide sequence ID" value="XM_018984420.2"/>
</dbReference>
<sequence>MEGHGDRGSSTPPSSLSAFAQPFNPQPSSNWVANSCQQPCIRSQDGSQSSDSSFSLVGSFPDLNLEGDSVLVDAPRDAYKYCGHQSEMGITDFPSDNPPGFDFDFVGQSIHSSCHPSLALQENSMSAVPYDSDFDAMSLTESSVPGYTQNLLGFDSVCQKADGSCNAEQGKKRDNQGSLVWKAGSKACGNFQKQALQKKVNVTAPQKKVIVTAPQQALHAAKGLNSCGETSDNIDECGNLTVMILGGDNQMKSGGVEQETAESFPKPNSTVTPFKFSTSSDTCSAATPQNIPQGQWSYPRLAFSGSSCDSVSLSLKKKSLPAVSFESPSTSTIVSVLNPVISVNVDLSGINALNNNGNSSGCNPEELSGLNGCNPISLKKPHALLNTKGKEVYLDKSLIENGEERKGDKLIPDDGLEPLCTVKSELQRHGIKPGVSIEISKTLDENDSDVDSPCWKGTLACWQSPFGVSESVSSQCLERKLKASNILNPLAPHFFPSNAKGSTDYYHESECDISDFSSFDKGETSVVYFGNAGSTNVGSTPSGLSYGIGTECSIDINESKKEYALVNNSRSCSFLNSSHIFQPSLGEDCCASNGRLVIGENAEDSLNGIKDVVHSGSTRVPVLAKEHGLGPSSSSGVGLLNDLNETHQSVSKSLSAPLKIDVRTVINTVRNLSELLVQNCSNGLYSLNEHEHDIIQLIIDKLHVLSTNRVGQGASMPESTQTGTPYSPCKATELCKSSSMQFRVAWTKTMSVPDEPENQNYHDGQKSCYTAFTEKGLNCFSSYSDVGVEKSNEIIQVISKGLTENHQIVEDMHPQALVYRNLWLEAEAALCGLKYRTCALSMKSNGMDGYESIKRRC</sequence>
<evidence type="ECO:0000256" key="1">
    <source>
        <dbReference type="SAM" id="MobiDB-lite"/>
    </source>
</evidence>
<dbReference type="RefSeq" id="XP_018839966.2">
    <property type="nucleotide sequence ID" value="XM_018984421.2"/>
</dbReference>
<evidence type="ECO:0000313" key="6">
    <source>
        <dbReference type="RefSeq" id="XP_018839971.2"/>
    </source>
</evidence>
<dbReference type="Proteomes" id="UP000235220">
    <property type="component" value="Chromosome 9"/>
</dbReference>
<dbReference type="KEGG" id="jre:109005465"/>
<accession>A0A2I4G7U4</accession>
<dbReference type="STRING" id="51240.A0A2I4G7U4"/>
<dbReference type="PANTHER" id="PTHR34361">
    <property type="entry name" value="OS08G0157800 PROTEIN"/>
    <property type="match status" value="1"/>
</dbReference>
<dbReference type="AlphaFoldDB" id="A0A2I4G7U4"/>
<dbReference type="RefSeq" id="XP_018839971.2">
    <property type="nucleotide sequence ID" value="XM_018984426.2"/>
</dbReference>
<name>A0A2I4G7U4_JUGRE</name>
<evidence type="ECO:0000313" key="3">
    <source>
        <dbReference type="RefSeq" id="XP_018839965.2"/>
    </source>
</evidence>
<dbReference type="RefSeq" id="XP_035549852.1">
    <property type="nucleotide sequence ID" value="XM_035693959.1"/>
</dbReference>
<evidence type="ECO:0000313" key="7">
    <source>
        <dbReference type="RefSeq" id="XP_018839972.2"/>
    </source>
</evidence>
<evidence type="ECO:0000313" key="4">
    <source>
        <dbReference type="RefSeq" id="XP_018839966.2"/>
    </source>
</evidence>
<dbReference type="GeneID" id="109005465"/>
<feature type="compositionally biased region" description="Polar residues" evidence="1">
    <location>
        <begin position="26"/>
        <end position="41"/>
    </location>
</feature>
<proteinExistence type="predicted"/>
<evidence type="ECO:0000313" key="5">
    <source>
        <dbReference type="RefSeq" id="XP_018839967.2"/>
    </source>
</evidence>
<feature type="compositionally biased region" description="Low complexity" evidence="1">
    <location>
        <begin position="43"/>
        <end position="53"/>
    </location>
</feature>
<keyword evidence="2" id="KW-1185">Reference proteome</keyword>
<evidence type="ECO:0000313" key="2">
    <source>
        <dbReference type="Proteomes" id="UP000235220"/>
    </source>
</evidence>
<feature type="region of interest" description="Disordered" evidence="1">
    <location>
        <begin position="1"/>
        <end position="53"/>
    </location>
</feature>
<protein>
    <submittedName>
        <fullName evidence="3 4">Uncharacterized protein LOC109005465 isoform X1</fullName>
    </submittedName>
</protein>
<organism evidence="2 4">
    <name type="scientific">Juglans regia</name>
    <name type="common">English walnut</name>
    <dbReference type="NCBI Taxonomy" id="51240"/>
    <lineage>
        <taxon>Eukaryota</taxon>
        <taxon>Viridiplantae</taxon>
        <taxon>Streptophyta</taxon>
        <taxon>Embryophyta</taxon>
        <taxon>Tracheophyta</taxon>
        <taxon>Spermatophyta</taxon>
        <taxon>Magnoliopsida</taxon>
        <taxon>eudicotyledons</taxon>
        <taxon>Gunneridae</taxon>
        <taxon>Pentapetalae</taxon>
        <taxon>rosids</taxon>
        <taxon>fabids</taxon>
        <taxon>Fagales</taxon>
        <taxon>Juglandaceae</taxon>
        <taxon>Juglans</taxon>
    </lineage>
</organism>
<gene>
    <name evidence="3 4 5 6 7 8" type="primary">LOC109005465</name>
</gene>
<feature type="compositionally biased region" description="Polar residues" evidence="1">
    <location>
        <begin position="8"/>
        <end position="18"/>
    </location>
</feature>
<reference evidence="3 4" key="1">
    <citation type="submission" date="2025-04" db="UniProtKB">
        <authorList>
            <consortium name="RefSeq"/>
        </authorList>
    </citation>
    <scope>IDENTIFICATION</scope>
    <source>
        <tissue evidence="3 4">Leaves</tissue>
    </source>
</reference>
<dbReference type="OrthoDB" id="1649072at2759"/>
<dbReference type="RefSeq" id="XP_018839967.2">
    <property type="nucleotide sequence ID" value="XM_018984422.2"/>
</dbReference>